<proteinExistence type="predicted"/>
<protein>
    <submittedName>
        <fullName evidence="1">Uncharacterized protein</fullName>
    </submittedName>
</protein>
<dbReference type="InterPro" id="IPR005583">
    <property type="entry name" value="YaaA"/>
</dbReference>
<sequence length="271" mass="27585">MLVLLPPSEGKTVPDAGPAVSLPDLSFDALTPQRRAVLAALAAASARADALSVLGVGAGVADDVARNLTLADAPTAPASAVYTGVLYAAAGLGDLTPAQARRAAEGVLTISALWGAVSPTDLIPAYRLSMGTDLPGVGKLATTWRPHLAAALDARATGDVVVDCRSAAYAAAWPAPAGADWVAVKVLREVDGRRSVVSHNAKHTRGVLTGHLLRRRAAPPTTADGLLRAARELVGTTVGTAIGTGLASRMVEANLLDAPRRGPRTLELVVS</sequence>
<organism evidence="1 2">
    <name type="scientific">Sediminihabitans luteus</name>
    <dbReference type="NCBI Taxonomy" id="1138585"/>
    <lineage>
        <taxon>Bacteria</taxon>
        <taxon>Bacillati</taxon>
        <taxon>Actinomycetota</taxon>
        <taxon>Actinomycetes</taxon>
        <taxon>Micrococcales</taxon>
        <taxon>Cellulomonadaceae</taxon>
        <taxon>Sediminihabitans</taxon>
    </lineage>
</organism>
<dbReference type="PANTHER" id="PTHR30283:SF4">
    <property type="entry name" value="PEROXIDE STRESS RESISTANCE PROTEIN YAAA"/>
    <property type="match status" value="1"/>
</dbReference>
<dbReference type="EMBL" id="PGFE01000002">
    <property type="protein sequence ID" value="PJJ73995.1"/>
    <property type="molecule type" value="Genomic_DNA"/>
</dbReference>
<comment type="caution">
    <text evidence="1">The sequence shown here is derived from an EMBL/GenBank/DDBJ whole genome shotgun (WGS) entry which is preliminary data.</text>
</comment>
<name>A0A2M9CQ76_9CELL</name>
<dbReference type="GO" id="GO:0033194">
    <property type="term" value="P:response to hydroperoxide"/>
    <property type="evidence" value="ECO:0007669"/>
    <property type="project" value="TreeGrafter"/>
</dbReference>
<dbReference type="GO" id="GO:0005829">
    <property type="term" value="C:cytosol"/>
    <property type="evidence" value="ECO:0007669"/>
    <property type="project" value="TreeGrafter"/>
</dbReference>
<dbReference type="Proteomes" id="UP000231693">
    <property type="component" value="Unassembled WGS sequence"/>
</dbReference>
<dbReference type="PANTHER" id="PTHR30283">
    <property type="entry name" value="PEROXIDE STRESS RESPONSE PROTEIN YAAA"/>
    <property type="match status" value="1"/>
</dbReference>
<gene>
    <name evidence="1" type="ORF">CLV28_1482</name>
</gene>
<dbReference type="Pfam" id="PF03883">
    <property type="entry name" value="H2O2_YaaD"/>
    <property type="match status" value="1"/>
</dbReference>
<accession>A0A2M9CQ76</accession>
<evidence type="ECO:0000313" key="2">
    <source>
        <dbReference type="Proteomes" id="UP000231693"/>
    </source>
</evidence>
<keyword evidence="2" id="KW-1185">Reference proteome</keyword>
<evidence type="ECO:0000313" key="1">
    <source>
        <dbReference type="EMBL" id="PJJ73995.1"/>
    </source>
</evidence>
<dbReference type="OrthoDB" id="3210767at2"/>
<dbReference type="AlphaFoldDB" id="A0A2M9CQ76"/>
<dbReference type="RefSeq" id="WP_100422673.1">
    <property type="nucleotide sequence ID" value="NZ_BOOX01000002.1"/>
</dbReference>
<reference evidence="1 2" key="1">
    <citation type="submission" date="2017-11" db="EMBL/GenBank/DDBJ databases">
        <title>Genomic Encyclopedia of Archaeal and Bacterial Type Strains, Phase II (KMG-II): From Individual Species to Whole Genera.</title>
        <authorList>
            <person name="Goeker M."/>
        </authorList>
    </citation>
    <scope>NUCLEOTIDE SEQUENCE [LARGE SCALE GENOMIC DNA]</scope>
    <source>
        <strain evidence="1 2">DSM 25478</strain>
    </source>
</reference>